<proteinExistence type="predicted"/>
<dbReference type="Proteomes" id="UP000324222">
    <property type="component" value="Unassembled WGS sequence"/>
</dbReference>
<protein>
    <submittedName>
        <fullName evidence="1">Uncharacterized protein</fullName>
    </submittedName>
</protein>
<evidence type="ECO:0000313" key="1">
    <source>
        <dbReference type="EMBL" id="MPC08366.1"/>
    </source>
</evidence>
<organism evidence="1 2">
    <name type="scientific">Portunus trituberculatus</name>
    <name type="common">Swimming crab</name>
    <name type="synonym">Neptunus trituberculatus</name>
    <dbReference type="NCBI Taxonomy" id="210409"/>
    <lineage>
        <taxon>Eukaryota</taxon>
        <taxon>Metazoa</taxon>
        <taxon>Ecdysozoa</taxon>
        <taxon>Arthropoda</taxon>
        <taxon>Crustacea</taxon>
        <taxon>Multicrustacea</taxon>
        <taxon>Malacostraca</taxon>
        <taxon>Eumalacostraca</taxon>
        <taxon>Eucarida</taxon>
        <taxon>Decapoda</taxon>
        <taxon>Pleocyemata</taxon>
        <taxon>Brachyura</taxon>
        <taxon>Eubrachyura</taxon>
        <taxon>Portunoidea</taxon>
        <taxon>Portunidae</taxon>
        <taxon>Portuninae</taxon>
        <taxon>Portunus</taxon>
    </lineage>
</organism>
<sequence length="87" mass="10070">MMLLQEFKMSVAESLLLEGKNPVASAIATEFTKKKKRSPTTKSIPEDVIRTDSYNHFPVMGKEFRRYRVNGFLIYTHIISTIYRIKG</sequence>
<reference evidence="1 2" key="1">
    <citation type="submission" date="2019-05" db="EMBL/GenBank/DDBJ databases">
        <title>Another draft genome of Portunus trituberculatus and its Hox gene families provides insights of decapod evolution.</title>
        <authorList>
            <person name="Jeong J.-H."/>
            <person name="Song I."/>
            <person name="Kim S."/>
            <person name="Choi T."/>
            <person name="Kim D."/>
            <person name="Ryu S."/>
            <person name="Kim W."/>
        </authorList>
    </citation>
    <scope>NUCLEOTIDE SEQUENCE [LARGE SCALE GENOMIC DNA]</scope>
    <source>
        <tissue evidence="1">Muscle</tissue>
    </source>
</reference>
<evidence type="ECO:0000313" key="2">
    <source>
        <dbReference type="Proteomes" id="UP000324222"/>
    </source>
</evidence>
<dbReference type="AlphaFoldDB" id="A0A5B7CIZ6"/>
<gene>
    <name evidence="1" type="ORF">E2C01_000952</name>
</gene>
<dbReference type="EMBL" id="VSRR010000026">
    <property type="protein sequence ID" value="MPC08366.1"/>
    <property type="molecule type" value="Genomic_DNA"/>
</dbReference>
<name>A0A5B7CIZ6_PORTR</name>
<keyword evidence="2" id="KW-1185">Reference proteome</keyword>
<accession>A0A5B7CIZ6</accession>
<comment type="caution">
    <text evidence="1">The sequence shown here is derived from an EMBL/GenBank/DDBJ whole genome shotgun (WGS) entry which is preliminary data.</text>
</comment>